<protein>
    <submittedName>
        <fullName evidence="1">Uncharacterized protein</fullName>
    </submittedName>
</protein>
<organism evidence="1">
    <name type="scientific">marine sediment metagenome</name>
    <dbReference type="NCBI Taxonomy" id="412755"/>
    <lineage>
        <taxon>unclassified sequences</taxon>
        <taxon>metagenomes</taxon>
        <taxon>ecological metagenomes</taxon>
    </lineage>
</organism>
<gene>
    <name evidence="1" type="ORF">LCGC14_2042710</name>
</gene>
<reference evidence="1" key="1">
    <citation type="journal article" date="2015" name="Nature">
        <title>Complex archaea that bridge the gap between prokaryotes and eukaryotes.</title>
        <authorList>
            <person name="Spang A."/>
            <person name="Saw J.H."/>
            <person name="Jorgensen S.L."/>
            <person name="Zaremba-Niedzwiedzka K."/>
            <person name="Martijn J."/>
            <person name="Lind A.E."/>
            <person name="van Eijk R."/>
            <person name="Schleper C."/>
            <person name="Guy L."/>
            <person name="Ettema T.J."/>
        </authorList>
    </citation>
    <scope>NUCLEOTIDE SEQUENCE</scope>
</reference>
<sequence length="148" mass="17271">MVIFSDVKLKDLFEKERNYPWRKPEGCPCCNSYRLWGHGFAEAIFDGYARPLLLKLYRCPDCGCVIRLRPKGHFKRFQAQVETIRLSITLKSTSNRWLSGISRSRQGHWFRALKKRINAYLTETWVEGVVAGFDYLLQLGQIPVSRSI</sequence>
<name>A0A0F9ER87_9ZZZZ</name>
<dbReference type="EMBL" id="LAZR01023977">
    <property type="protein sequence ID" value="KKL76658.1"/>
    <property type="molecule type" value="Genomic_DNA"/>
</dbReference>
<accession>A0A0F9ER87</accession>
<comment type="caution">
    <text evidence="1">The sequence shown here is derived from an EMBL/GenBank/DDBJ whole genome shotgun (WGS) entry which is preliminary data.</text>
</comment>
<dbReference type="AlphaFoldDB" id="A0A0F9ER87"/>
<proteinExistence type="predicted"/>
<evidence type="ECO:0000313" key="1">
    <source>
        <dbReference type="EMBL" id="KKL76658.1"/>
    </source>
</evidence>